<comment type="caution">
    <text evidence="2">The sequence shown here is derived from an EMBL/GenBank/DDBJ whole genome shotgun (WGS) entry which is preliminary data.</text>
</comment>
<dbReference type="Pfam" id="PF14230">
    <property type="entry name" value="DUF4333"/>
    <property type="match status" value="1"/>
</dbReference>
<sequence>MKRIIIALAVIVVLAAGGGIALSLNTNNGGAVLTASGAGHEVSRADVEENAKGHPFRDQEPDSVSCPGGLPAKEAASMQCTAVYKGRPKSMTISVTEVKDDQVTVDFAILDKSAKIGADEKK</sequence>
<gene>
    <name evidence="2" type="ORF">GKJPGBOP_00236</name>
</gene>
<evidence type="ECO:0000313" key="3">
    <source>
        <dbReference type="Proteomes" id="UP000286746"/>
    </source>
</evidence>
<dbReference type="EMBL" id="BHZD01000001">
    <property type="protein sequence ID" value="GCD40583.1"/>
    <property type="molecule type" value="Genomic_DNA"/>
</dbReference>
<organism evidence="2 3">
    <name type="scientific">Streptomyces paromomycinus</name>
    <name type="common">Streptomyces rimosus subsp. paromomycinus</name>
    <dbReference type="NCBI Taxonomy" id="92743"/>
    <lineage>
        <taxon>Bacteria</taxon>
        <taxon>Bacillati</taxon>
        <taxon>Actinomycetota</taxon>
        <taxon>Actinomycetes</taxon>
        <taxon>Kitasatosporales</taxon>
        <taxon>Streptomycetaceae</taxon>
        <taxon>Streptomyces</taxon>
    </lineage>
</organism>
<keyword evidence="3" id="KW-1185">Reference proteome</keyword>
<feature type="domain" description="DUF4333" evidence="1">
    <location>
        <begin position="33"/>
        <end position="99"/>
    </location>
</feature>
<name>A0A401VU93_STREY</name>
<dbReference type="RefSeq" id="WP_125050959.1">
    <property type="nucleotide sequence ID" value="NZ_BHZD01000001.1"/>
</dbReference>
<accession>A0A401VU93</accession>
<dbReference type="AlphaFoldDB" id="A0A401VU93"/>
<dbReference type="Proteomes" id="UP000286746">
    <property type="component" value="Unassembled WGS sequence"/>
</dbReference>
<evidence type="ECO:0000313" key="2">
    <source>
        <dbReference type="EMBL" id="GCD40583.1"/>
    </source>
</evidence>
<evidence type="ECO:0000259" key="1">
    <source>
        <dbReference type="Pfam" id="PF14230"/>
    </source>
</evidence>
<protein>
    <recommendedName>
        <fullName evidence="1">DUF4333 domain-containing protein</fullName>
    </recommendedName>
</protein>
<dbReference type="InterPro" id="IPR025637">
    <property type="entry name" value="DUF4333"/>
</dbReference>
<proteinExistence type="predicted"/>
<reference evidence="2 3" key="1">
    <citation type="submission" date="2018-11" db="EMBL/GenBank/DDBJ databases">
        <title>Whole genome sequence of Streptomyces paromomycinus NBRC 15454(T).</title>
        <authorList>
            <person name="Komaki H."/>
            <person name="Tamura T."/>
        </authorList>
    </citation>
    <scope>NUCLEOTIDE SEQUENCE [LARGE SCALE GENOMIC DNA]</scope>
    <source>
        <strain evidence="2 3">NBRC 15454</strain>
    </source>
</reference>